<accession>A0ABW1YA91</accession>
<gene>
    <name evidence="1" type="ORF">ACFP81_03005</name>
</gene>
<name>A0ABW1YA91_9DEIO</name>
<proteinExistence type="predicted"/>
<dbReference type="EMBL" id="JBHSWD010000001">
    <property type="protein sequence ID" value="MFC6591099.1"/>
    <property type="molecule type" value="Genomic_DNA"/>
</dbReference>
<organism evidence="1 2">
    <name type="scientific">Deinococcus lacus</name>
    <dbReference type="NCBI Taxonomy" id="392561"/>
    <lineage>
        <taxon>Bacteria</taxon>
        <taxon>Thermotogati</taxon>
        <taxon>Deinococcota</taxon>
        <taxon>Deinococci</taxon>
        <taxon>Deinococcales</taxon>
        <taxon>Deinococcaceae</taxon>
        <taxon>Deinococcus</taxon>
    </lineage>
</organism>
<sequence>MARAILTEQDEVILRAGDMITHRAVAAAREAGVLDMLLTSVNRTPVAQAPVRDEPDW</sequence>
<dbReference type="Proteomes" id="UP001596297">
    <property type="component" value="Unassembled WGS sequence"/>
</dbReference>
<dbReference type="RefSeq" id="WP_380082106.1">
    <property type="nucleotide sequence ID" value="NZ_JBHSWD010000001.1"/>
</dbReference>
<evidence type="ECO:0000313" key="1">
    <source>
        <dbReference type="EMBL" id="MFC6591099.1"/>
    </source>
</evidence>
<comment type="caution">
    <text evidence="1">The sequence shown here is derived from an EMBL/GenBank/DDBJ whole genome shotgun (WGS) entry which is preliminary data.</text>
</comment>
<evidence type="ECO:0000313" key="2">
    <source>
        <dbReference type="Proteomes" id="UP001596297"/>
    </source>
</evidence>
<keyword evidence="2" id="KW-1185">Reference proteome</keyword>
<reference evidence="2" key="1">
    <citation type="journal article" date="2019" name="Int. J. Syst. Evol. Microbiol.">
        <title>The Global Catalogue of Microorganisms (GCM) 10K type strain sequencing project: providing services to taxonomists for standard genome sequencing and annotation.</title>
        <authorList>
            <consortium name="The Broad Institute Genomics Platform"/>
            <consortium name="The Broad Institute Genome Sequencing Center for Infectious Disease"/>
            <person name="Wu L."/>
            <person name="Ma J."/>
        </authorList>
    </citation>
    <scope>NUCLEOTIDE SEQUENCE [LARGE SCALE GENOMIC DNA]</scope>
    <source>
        <strain evidence="2">CGMCC 1.15772</strain>
    </source>
</reference>
<protein>
    <submittedName>
        <fullName evidence="1">Uncharacterized protein</fullName>
    </submittedName>
</protein>